<sequence>MGKSPTSLHTIASCCSLPPPPRRTSLAICTNSPSPLHAYIKQAWVVSEPND</sequence>
<reference evidence="1" key="2">
    <citation type="journal article" date="2015" name="Data Brief">
        <title>Shoot transcriptome of the giant reed, Arundo donax.</title>
        <authorList>
            <person name="Barrero R.A."/>
            <person name="Guerrero F.D."/>
            <person name="Moolhuijzen P."/>
            <person name="Goolsby J.A."/>
            <person name="Tidwell J."/>
            <person name="Bellgard S.E."/>
            <person name="Bellgard M.I."/>
        </authorList>
    </citation>
    <scope>NUCLEOTIDE SEQUENCE</scope>
    <source>
        <tissue evidence="1">Shoot tissue taken approximately 20 cm above the soil surface</tissue>
    </source>
</reference>
<evidence type="ECO:0000313" key="1">
    <source>
        <dbReference type="EMBL" id="JAD40673.1"/>
    </source>
</evidence>
<accession>A0A0A8ZSN4</accession>
<proteinExistence type="predicted"/>
<reference evidence="1" key="1">
    <citation type="submission" date="2014-09" db="EMBL/GenBank/DDBJ databases">
        <authorList>
            <person name="Magalhaes I.L.F."/>
            <person name="Oliveira U."/>
            <person name="Santos F.R."/>
            <person name="Vidigal T.H.D.A."/>
            <person name="Brescovit A.D."/>
            <person name="Santos A.J."/>
        </authorList>
    </citation>
    <scope>NUCLEOTIDE SEQUENCE</scope>
    <source>
        <tissue evidence="1">Shoot tissue taken approximately 20 cm above the soil surface</tissue>
    </source>
</reference>
<name>A0A0A8ZSN4_ARUDO</name>
<dbReference type="EMBL" id="GBRH01257222">
    <property type="protein sequence ID" value="JAD40673.1"/>
    <property type="molecule type" value="Transcribed_RNA"/>
</dbReference>
<organism evidence="1">
    <name type="scientific">Arundo donax</name>
    <name type="common">Giant reed</name>
    <name type="synonym">Donax arundinaceus</name>
    <dbReference type="NCBI Taxonomy" id="35708"/>
    <lineage>
        <taxon>Eukaryota</taxon>
        <taxon>Viridiplantae</taxon>
        <taxon>Streptophyta</taxon>
        <taxon>Embryophyta</taxon>
        <taxon>Tracheophyta</taxon>
        <taxon>Spermatophyta</taxon>
        <taxon>Magnoliopsida</taxon>
        <taxon>Liliopsida</taxon>
        <taxon>Poales</taxon>
        <taxon>Poaceae</taxon>
        <taxon>PACMAD clade</taxon>
        <taxon>Arundinoideae</taxon>
        <taxon>Arundineae</taxon>
        <taxon>Arundo</taxon>
    </lineage>
</organism>
<protein>
    <submittedName>
        <fullName evidence="1">Uncharacterized protein</fullName>
    </submittedName>
</protein>
<dbReference type="AlphaFoldDB" id="A0A0A8ZSN4"/>